<sequence>MSRTIIHNPTTHRFEYNENGETSYVAYRPLDNGVWLLEHTEAQPTPHGRAIAADLVHAALSEAQRQGVKVRTECSFTIHYLARHPEFADLEEITL</sequence>
<dbReference type="InterPro" id="IPR045057">
    <property type="entry name" value="Gcn5-rel_NAT"/>
</dbReference>
<dbReference type="EMBL" id="JAEHNZ010000002">
    <property type="protein sequence ID" value="MBK0396263.1"/>
    <property type="molecule type" value="Genomic_DNA"/>
</dbReference>
<dbReference type="RefSeq" id="WP_200522404.1">
    <property type="nucleotide sequence ID" value="NZ_JAEHNZ010000002.1"/>
</dbReference>
<dbReference type="SUPFAM" id="SSF55729">
    <property type="entry name" value="Acyl-CoA N-acyltransferases (Nat)"/>
    <property type="match status" value="1"/>
</dbReference>
<dbReference type="Pfam" id="PF14542">
    <property type="entry name" value="Acetyltransf_CG"/>
    <property type="match status" value="1"/>
</dbReference>
<dbReference type="InterPro" id="IPR031165">
    <property type="entry name" value="GNAT_YJDJ"/>
</dbReference>
<protein>
    <submittedName>
        <fullName evidence="2">N-acetyltransferase</fullName>
    </submittedName>
</protein>
<accession>A0ABS1BSN8</accession>
<dbReference type="PROSITE" id="PS51729">
    <property type="entry name" value="GNAT_YJDJ"/>
    <property type="match status" value="1"/>
</dbReference>
<evidence type="ECO:0000259" key="1">
    <source>
        <dbReference type="PROSITE" id="PS51729"/>
    </source>
</evidence>
<dbReference type="InterPro" id="IPR016181">
    <property type="entry name" value="Acyl_CoA_acyltransferase"/>
</dbReference>
<dbReference type="PANTHER" id="PTHR31435">
    <property type="entry name" value="PROTEIN NATD1"/>
    <property type="match status" value="1"/>
</dbReference>
<organism evidence="2 3">
    <name type="scientific">Kingella bonacorsii</name>
    <dbReference type="NCBI Taxonomy" id="2796361"/>
    <lineage>
        <taxon>Bacteria</taxon>
        <taxon>Pseudomonadati</taxon>
        <taxon>Pseudomonadota</taxon>
        <taxon>Betaproteobacteria</taxon>
        <taxon>Neisseriales</taxon>
        <taxon>Neisseriaceae</taxon>
        <taxon>Kingella</taxon>
    </lineage>
</organism>
<name>A0ABS1BSN8_9NEIS</name>
<evidence type="ECO:0000313" key="2">
    <source>
        <dbReference type="EMBL" id="MBK0396263.1"/>
    </source>
</evidence>
<dbReference type="Gene3D" id="3.40.630.30">
    <property type="match status" value="1"/>
</dbReference>
<evidence type="ECO:0000313" key="3">
    <source>
        <dbReference type="Proteomes" id="UP000614058"/>
    </source>
</evidence>
<comment type="caution">
    <text evidence="2">The sequence shown here is derived from an EMBL/GenBank/DDBJ whole genome shotgun (WGS) entry which is preliminary data.</text>
</comment>
<reference evidence="2 3" key="1">
    <citation type="journal article" date="2021" name="Pathogens">
        <title>Isolation and Characterization of Kingella bonacorsii sp. nov., A Novel Kingella Species Detected in a Stable Periodontitis Subject.</title>
        <authorList>
            <person name="Antezack A."/>
            <person name="Boxberger M."/>
            <person name="Rolland C."/>
            <person name="Monnet-Corti V."/>
            <person name="La Scola B."/>
        </authorList>
    </citation>
    <scope>NUCLEOTIDE SEQUENCE [LARGE SCALE GENOMIC DNA]</scope>
    <source>
        <strain evidence="2 3">Marseille-Q4569</strain>
    </source>
</reference>
<keyword evidence="3" id="KW-1185">Reference proteome</keyword>
<proteinExistence type="predicted"/>
<dbReference type="PANTHER" id="PTHR31435:SF9">
    <property type="entry name" value="PROTEIN NATD1"/>
    <property type="match status" value="1"/>
</dbReference>
<gene>
    <name evidence="2" type="ORF">JDW22_06640</name>
</gene>
<dbReference type="Proteomes" id="UP000614058">
    <property type="component" value="Unassembled WGS sequence"/>
</dbReference>
<feature type="domain" description="N-acetyltransferase" evidence="1">
    <location>
        <begin position="6"/>
        <end position="92"/>
    </location>
</feature>